<gene>
    <name evidence="1" type="ORF">CRG98_028101</name>
</gene>
<feature type="non-terminal residue" evidence="1">
    <location>
        <position position="151"/>
    </location>
</feature>
<keyword evidence="2" id="KW-1185">Reference proteome</keyword>
<name>A0A2I0J5N2_PUNGR</name>
<reference evidence="1 2" key="1">
    <citation type="submission" date="2017-11" db="EMBL/GenBank/DDBJ databases">
        <title>De-novo sequencing of pomegranate (Punica granatum L.) genome.</title>
        <authorList>
            <person name="Akparov Z."/>
            <person name="Amiraslanov A."/>
            <person name="Hajiyeva S."/>
            <person name="Abbasov M."/>
            <person name="Kaur K."/>
            <person name="Hamwieh A."/>
            <person name="Solovyev V."/>
            <person name="Salamov A."/>
            <person name="Braich B."/>
            <person name="Kosarev P."/>
            <person name="Mahmoud A."/>
            <person name="Hajiyev E."/>
            <person name="Babayeva S."/>
            <person name="Izzatullayeva V."/>
            <person name="Mammadov A."/>
            <person name="Mammadov A."/>
            <person name="Sharifova S."/>
            <person name="Ojaghi J."/>
            <person name="Eynullazada K."/>
            <person name="Bayramov B."/>
            <person name="Abdulazimova A."/>
            <person name="Shahmuradov I."/>
        </authorList>
    </citation>
    <scope>NUCLEOTIDE SEQUENCE [LARGE SCALE GENOMIC DNA]</scope>
    <source>
        <strain evidence="2">cv. AG2017</strain>
        <tissue evidence="1">Leaf</tissue>
    </source>
</reference>
<sequence length="151" mass="15879">MDDQMIDLLAEEFNRIALSSATKSASASKSGCEETEGDIYSNGATCEANGATCEANGATCEANGATCEANGATCEANDATCEANDASCEAIETQEFSPGQGQILPILEKVMNLSTKIQDLKKQHCIISNEMNGMRTNIFAAPEVINALENL</sequence>
<accession>A0A2I0J5N2</accession>
<organism evidence="1 2">
    <name type="scientific">Punica granatum</name>
    <name type="common">Pomegranate</name>
    <dbReference type="NCBI Taxonomy" id="22663"/>
    <lineage>
        <taxon>Eukaryota</taxon>
        <taxon>Viridiplantae</taxon>
        <taxon>Streptophyta</taxon>
        <taxon>Embryophyta</taxon>
        <taxon>Tracheophyta</taxon>
        <taxon>Spermatophyta</taxon>
        <taxon>Magnoliopsida</taxon>
        <taxon>eudicotyledons</taxon>
        <taxon>Gunneridae</taxon>
        <taxon>Pentapetalae</taxon>
        <taxon>rosids</taxon>
        <taxon>malvids</taxon>
        <taxon>Myrtales</taxon>
        <taxon>Lythraceae</taxon>
        <taxon>Punica</taxon>
    </lineage>
</organism>
<dbReference type="AlphaFoldDB" id="A0A2I0J5N2"/>
<protein>
    <submittedName>
        <fullName evidence="1">Uncharacterized protein</fullName>
    </submittedName>
</protein>
<comment type="caution">
    <text evidence="1">The sequence shown here is derived from an EMBL/GenBank/DDBJ whole genome shotgun (WGS) entry which is preliminary data.</text>
</comment>
<proteinExistence type="predicted"/>
<evidence type="ECO:0000313" key="2">
    <source>
        <dbReference type="Proteomes" id="UP000233551"/>
    </source>
</evidence>
<dbReference type="Proteomes" id="UP000233551">
    <property type="component" value="Unassembled WGS sequence"/>
</dbReference>
<dbReference type="STRING" id="22663.A0A2I0J5N2"/>
<evidence type="ECO:0000313" key="1">
    <source>
        <dbReference type="EMBL" id="PKI51541.1"/>
    </source>
</evidence>
<dbReference type="EMBL" id="PGOL01002006">
    <property type="protein sequence ID" value="PKI51541.1"/>
    <property type="molecule type" value="Genomic_DNA"/>
</dbReference>